<dbReference type="Proteomes" id="UP000035740">
    <property type="component" value="Unassembled WGS sequence"/>
</dbReference>
<dbReference type="Gramene" id="KMS65101">
    <property type="protein sequence ID" value="KMS65101"/>
    <property type="gene ID" value="BVRB_039440"/>
</dbReference>
<proteinExistence type="predicted"/>
<evidence type="ECO:0000313" key="2">
    <source>
        <dbReference type="Proteomes" id="UP000035740"/>
    </source>
</evidence>
<keyword evidence="2" id="KW-1185">Reference proteome</keyword>
<sequence length="109" mass="12162">KCAVYVATLSIPLLCLNVVVVSLMSDEAMQVEGAPLTDQAIWGDDEAAADMEHEIASKTTEQLESLTRMLENNIRVMNSELTRLSHEQKSMAAKIKDNYEKIKLNKQLP</sequence>
<dbReference type="OrthoDB" id="1709135at2759"/>
<gene>
    <name evidence="1" type="ORF">BVRB_039440</name>
</gene>
<organism evidence="1 2">
    <name type="scientific">Beta vulgaris subsp. vulgaris</name>
    <name type="common">Beet</name>
    <dbReference type="NCBI Taxonomy" id="3555"/>
    <lineage>
        <taxon>Eukaryota</taxon>
        <taxon>Viridiplantae</taxon>
        <taxon>Streptophyta</taxon>
        <taxon>Embryophyta</taxon>
        <taxon>Tracheophyta</taxon>
        <taxon>Spermatophyta</taxon>
        <taxon>Magnoliopsida</taxon>
        <taxon>eudicotyledons</taxon>
        <taxon>Gunneridae</taxon>
        <taxon>Pentapetalae</taxon>
        <taxon>Caryophyllales</taxon>
        <taxon>Chenopodiaceae</taxon>
        <taxon>Betoideae</taxon>
        <taxon>Beta</taxon>
    </lineage>
</organism>
<protein>
    <submittedName>
        <fullName evidence="1">Uncharacterized protein</fullName>
    </submittedName>
</protein>
<feature type="non-terminal residue" evidence="1">
    <location>
        <position position="1"/>
    </location>
</feature>
<accession>A0A0J7YNE9</accession>
<dbReference type="EMBL" id="KQ114744">
    <property type="protein sequence ID" value="KMS65101.1"/>
    <property type="molecule type" value="Genomic_DNA"/>
</dbReference>
<name>A0A0J7YNE9_BETVV</name>
<dbReference type="AlphaFoldDB" id="A0A0J7YNE9"/>
<evidence type="ECO:0000313" key="1">
    <source>
        <dbReference type="EMBL" id="KMS65101.1"/>
    </source>
</evidence>
<feature type="non-terminal residue" evidence="1">
    <location>
        <position position="109"/>
    </location>
</feature>
<reference evidence="1 2" key="1">
    <citation type="journal article" date="2014" name="Nature">
        <title>The genome of the recently domesticated crop plant sugar beet (Beta vulgaris).</title>
        <authorList>
            <person name="Dohm J.C."/>
            <person name="Minoche A.E."/>
            <person name="Holtgrawe D."/>
            <person name="Capella-Gutierrez S."/>
            <person name="Zakrzewski F."/>
            <person name="Tafer H."/>
            <person name="Rupp O."/>
            <person name="Sorensen T.R."/>
            <person name="Stracke R."/>
            <person name="Reinhardt R."/>
            <person name="Goesmann A."/>
            <person name="Kraft T."/>
            <person name="Schulz B."/>
            <person name="Stadler P.F."/>
            <person name="Schmidt T."/>
            <person name="Gabaldon T."/>
            <person name="Lehrach H."/>
            <person name="Weisshaar B."/>
            <person name="Himmelbauer H."/>
        </authorList>
    </citation>
    <scope>NUCLEOTIDE SEQUENCE [LARGE SCALE GENOMIC DNA]</scope>
    <source>
        <tissue evidence="1">Taproot</tissue>
    </source>
</reference>